<feature type="compositionally biased region" description="Low complexity" evidence="1">
    <location>
        <begin position="82"/>
        <end position="92"/>
    </location>
</feature>
<reference evidence="2" key="2">
    <citation type="submission" date="2022-01" db="EMBL/GenBank/DDBJ databases">
        <authorList>
            <person name="Yamashiro T."/>
            <person name="Shiraishi A."/>
            <person name="Satake H."/>
            <person name="Nakayama K."/>
        </authorList>
    </citation>
    <scope>NUCLEOTIDE SEQUENCE</scope>
</reference>
<accession>A0ABQ4ZWQ0</accession>
<gene>
    <name evidence="2" type="ORF">Tco_0800734</name>
</gene>
<evidence type="ECO:0000313" key="2">
    <source>
        <dbReference type="EMBL" id="GJS93766.1"/>
    </source>
</evidence>
<evidence type="ECO:0000256" key="1">
    <source>
        <dbReference type="SAM" id="MobiDB-lite"/>
    </source>
</evidence>
<dbReference type="GO" id="GO:0003964">
    <property type="term" value="F:RNA-directed DNA polymerase activity"/>
    <property type="evidence" value="ECO:0007669"/>
    <property type="project" value="UniProtKB-KW"/>
</dbReference>
<keyword evidence="2" id="KW-0548">Nucleotidyltransferase</keyword>
<keyword evidence="2" id="KW-0808">Transferase</keyword>
<keyword evidence="3" id="KW-1185">Reference proteome</keyword>
<proteinExistence type="predicted"/>
<keyword evidence="2" id="KW-0695">RNA-directed DNA polymerase</keyword>
<protein>
    <submittedName>
        <fullName evidence="2">Reverse transcriptase domain-containing protein</fullName>
    </submittedName>
</protein>
<comment type="caution">
    <text evidence="2">The sequence shown here is derived from an EMBL/GenBank/DDBJ whole genome shotgun (WGS) entry which is preliminary data.</text>
</comment>
<evidence type="ECO:0000313" key="3">
    <source>
        <dbReference type="Proteomes" id="UP001151760"/>
    </source>
</evidence>
<reference evidence="2" key="1">
    <citation type="journal article" date="2022" name="Int. J. Mol. Sci.">
        <title>Draft Genome of Tanacetum Coccineum: Genomic Comparison of Closely Related Tanacetum-Family Plants.</title>
        <authorList>
            <person name="Yamashiro T."/>
            <person name="Shiraishi A."/>
            <person name="Nakayama K."/>
            <person name="Satake H."/>
        </authorList>
    </citation>
    <scope>NUCLEOTIDE SEQUENCE</scope>
</reference>
<feature type="compositionally biased region" description="Polar residues" evidence="1">
    <location>
        <begin position="93"/>
        <end position="102"/>
    </location>
</feature>
<feature type="compositionally biased region" description="Acidic residues" evidence="1">
    <location>
        <begin position="124"/>
        <end position="136"/>
    </location>
</feature>
<sequence>MNYKPVIKEKYADSRGKVSTYDDVEDLNDQQFIVHVPSINAAQHKHSEERTADKEVPLSSEEQALHDELRRIALEKGKESANSTLTLSTTNTPSQRTGNTPTGFFDVDSDDDVPKDGVFFTNSFDDENTNNEEDGVLDYNNMDPTIDGLSNKKKSLKKVLSGPTSSIAVFYVMDVKSAFLYGNITEEVYVKQPLGFEDPAHPNKPASTPIEAHKSLGKDAEGKDVDVHLYSQLQRLHMHAVKKDFRRSTVMEDANILEEELVFLGYSISKSSINEVAIIFANGKLEKQDFDFIENHIRVDHYSDDAAVLTFSKAKCSQTFRGKIMDLWTLYALNREVRRLKKQTISQAKQIHKLKAKLKKLSKEGKANEQVKSAETEQVHELKKKMILLSVKSRITKELDLDRISNVLLDKNISSSREADDQDAEIILTDAEQRRPTIKKLEVKQVEFKLGEDCWEKQVNRYVSNYLVTVTHIAPIPPGIVEADFDPDDDTSSDDDDFEDIEYISLEEVEQEEKEFDLEDIFQVQDVILREKLLNVHRLISNIKSLKVNSTPDRVLESPSPFPIPVVDSDAFFEESDTSFSHLDNSLPEFETFSDHSEETRSGNTTTHANYSLPEYESFYFDNPSIPRPPPEPPDIEKYLPFISSIVSFENEDTIFDPGIITFHNPAAVSMKVSIYSP</sequence>
<dbReference type="Proteomes" id="UP001151760">
    <property type="component" value="Unassembled WGS sequence"/>
</dbReference>
<name>A0ABQ4ZWQ0_9ASTR</name>
<organism evidence="2 3">
    <name type="scientific">Tanacetum coccineum</name>
    <dbReference type="NCBI Taxonomy" id="301880"/>
    <lineage>
        <taxon>Eukaryota</taxon>
        <taxon>Viridiplantae</taxon>
        <taxon>Streptophyta</taxon>
        <taxon>Embryophyta</taxon>
        <taxon>Tracheophyta</taxon>
        <taxon>Spermatophyta</taxon>
        <taxon>Magnoliopsida</taxon>
        <taxon>eudicotyledons</taxon>
        <taxon>Gunneridae</taxon>
        <taxon>Pentapetalae</taxon>
        <taxon>asterids</taxon>
        <taxon>campanulids</taxon>
        <taxon>Asterales</taxon>
        <taxon>Asteraceae</taxon>
        <taxon>Asteroideae</taxon>
        <taxon>Anthemideae</taxon>
        <taxon>Anthemidinae</taxon>
        <taxon>Tanacetum</taxon>
    </lineage>
</organism>
<feature type="region of interest" description="Disordered" evidence="1">
    <location>
        <begin position="76"/>
        <end position="110"/>
    </location>
</feature>
<feature type="region of interest" description="Disordered" evidence="1">
    <location>
        <begin position="120"/>
        <end position="139"/>
    </location>
</feature>
<dbReference type="EMBL" id="BQNB010011681">
    <property type="protein sequence ID" value="GJS93766.1"/>
    <property type="molecule type" value="Genomic_DNA"/>
</dbReference>